<dbReference type="Proteomes" id="UP000221837">
    <property type="component" value="Genome"/>
</dbReference>
<reference evidence="1" key="1">
    <citation type="submission" date="2017-02" db="EMBL/GenBank/DDBJ databases">
        <title>Genome sequence of Serratia marcescens phage BF.</title>
        <authorList>
            <person name="Casey E."/>
            <person name="Fitzgerald B."/>
            <person name="Mahony J."/>
            <person name="Lugli G."/>
            <person name="Ventura M."/>
            <person name="van Sinderen D."/>
        </authorList>
    </citation>
    <scope>NUCLEOTIDE SEQUENCE [LARGE SCALE GENOMIC DNA]</scope>
</reference>
<gene>
    <name evidence="1" type="ORF">BF_0024</name>
</gene>
<dbReference type="EMBL" id="KY630187">
    <property type="protein sequence ID" value="AQW88549.1"/>
    <property type="molecule type" value="Genomic_DNA"/>
</dbReference>
<name>A0A1S6UAT5_9CAUD</name>
<dbReference type="OrthoDB" id="40165at10239"/>
<proteinExistence type="predicted"/>
<keyword evidence="2" id="KW-1185">Reference proteome</keyword>
<evidence type="ECO:0000313" key="2">
    <source>
        <dbReference type="Proteomes" id="UP000221837"/>
    </source>
</evidence>
<evidence type="ECO:0000313" key="1">
    <source>
        <dbReference type="EMBL" id="AQW88549.1"/>
    </source>
</evidence>
<protein>
    <submittedName>
        <fullName evidence="1">Uncharacterized protein</fullName>
    </submittedName>
</protein>
<accession>A0A1S6UAT5</accession>
<sequence length="141" mass="16254">MKVLYISQAPQEVQKAFGHVRALFPDVSQVLYDQDCRWCYEGENNYFPDFDTKEVDTNILESGADSQYNIEVPVLYKMFKEVLVAKCEVPDKPTVTLTQIDHDLWEVNVGVAAHTWETLESGLAEFKDSINEYQLKIPRSM</sequence>
<organism evidence="1 2">
    <name type="scientific">Serratia phage BF</name>
    <dbReference type="NCBI Taxonomy" id="1962671"/>
    <lineage>
        <taxon>Viruses</taxon>
        <taxon>Duplodnaviria</taxon>
        <taxon>Heunggongvirae</taxon>
        <taxon>Uroviricota</taxon>
        <taxon>Caudoviricetes</taxon>
        <taxon>Eneladusvirus</taxon>
        <taxon>Eneladusvirus BF</taxon>
    </lineage>
</organism>